<dbReference type="InterPro" id="IPR001925">
    <property type="entry name" value="Porin_Euk"/>
</dbReference>
<dbReference type="PANTHER" id="PTHR11743">
    <property type="entry name" value="VOLTAGE-DEPENDENT ANION-SELECTIVE CHANNEL"/>
    <property type="match status" value="1"/>
</dbReference>
<name>A0A1D6FYA7_MAIZE</name>
<dbReference type="InterPro" id="IPR027246">
    <property type="entry name" value="Porin_Euk/Tom40"/>
</dbReference>
<dbReference type="InterPro" id="IPR023614">
    <property type="entry name" value="Porin_dom_sf"/>
</dbReference>
<dbReference type="GO" id="GO:0005741">
    <property type="term" value="C:mitochondrial outer membrane"/>
    <property type="evidence" value="ECO:0007669"/>
    <property type="project" value="InterPro"/>
</dbReference>
<comment type="similarity">
    <text evidence="1">Belongs to the eukaryotic mitochondrial porin (TC 1.B.8.1) family.</text>
</comment>
<proteinExistence type="inferred from homology"/>
<protein>
    <submittedName>
        <fullName evidence="2">Porin1</fullName>
    </submittedName>
</protein>
<dbReference type="Gene3D" id="2.40.160.10">
    <property type="entry name" value="Porin"/>
    <property type="match status" value="1"/>
</dbReference>
<dbReference type="GO" id="GO:0008308">
    <property type="term" value="F:voltage-gated monoatomic anion channel activity"/>
    <property type="evidence" value="ECO:0007669"/>
    <property type="project" value="InterPro"/>
</dbReference>
<dbReference type="PANTHER" id="PTHR11743:SF62">
    <property type="entry name" value="MITOCHONDRIAL OUTER MEMBRANE PROTEIN PORIN 3"/>
    <property type="match status" value="1"/>
</dbReference>
<reference evidence="2" key="1">
    <citation type="submission" date="2015-12" db="EMBL/GenBank/DDBJ databases">
        <title>Update maize B73 reference genome by single molecule sequencing technologies.</title>
        <authorList>
            <consortium name="Maize Genome Sequencing Project"/>
            <person name="Ware D."/>
        </authorList>
    </citation>
    <scope>NUCLEOTIDE SEQUENCE</scope>
    <source>
        <tissue evidence="2">Seedling</tissue>
    </source>
</reference>
<dbReference type="AlphaFoldDB" id="A0A1D6FYA7"/>
<evidence type="ECO:0000313" key="2">
    <source>
        <dbReference type="EMBL" id="AQK96319.1"/>
    </source>
</evidence>
<gene>
    <name evidence="2" type="ORF">ZEAMMB73_Zm00001d011242</name>
</gene>
<organism evidence="2">
    <name type="scientific">Zea mays</name>
    <name type="common">Maize</name>
    <dbReference type="NCBI Taxonomy" id="4577"/>
    <lineage>
        <taxon>Eukaryota</taxon>
        <taxon>Viridiplantae</taxon>
        <taxon>Streptophyta</taxon>
        <taxon>Embryophyta</taxon>
        <taxon>Tracheophyta</taxon>
        <taxon>Spermatophyta</taxon>
        <taxon>Magnoliopsida</taxon>
        <taxon>Liliopsida</taxon>
        <taxon>Poales</taxon>
        <taxon>Poaceae</taxon>
        <taxon>PACMAD clade</taxon>
        <taxon>Panicoideae</taxon>
        <taxon>Andropogonodae</taxon>
        <taxon>Andropogoneae</taxon>
        <taxon>Tripsacinae</taxon>
        <taxon>Zea</taxon>
    </lineage>
</organism>
<evidence type="ECO:0000256" key="1">
    <source>
        <dbReference type="ARBA" id="ARBA00009624"/>
    </source>
</evidence>
<dbReference type="Pfam" id="PF01459">
    <property type="entry name" value="Porin_3"/>
    <property type="match status" value="1"/>
</dbReference>
<accession>A0A1D6FYA7</accession>
<sequence>MAPGLYTDIGKKTRDLLYKDYNTHQKFSLTTCSPNGVVSAPSLLINHHFLLYLSAPPQRTPHFICVVLSGVNHYDSDSSRTCHCQTDGTTRHVKLTDRIGCPCWFSAESRPL</sequence>
<dbReference type="EMBL" id="CM000784">
    <property type="protein sequence ID" value="AQK96319.1"/>
    <property type="molecule type" value="Genomic_DNA"/>
</dbReference>